<evidence type="ECO:0000259" key="7">
    <source>
        <dbReference type="Pfam" id="PF17753"/>
    </source>
</evidence>
<name>A0A5K3F268_MESCO</name>
<keyword evidence="2" id="KW-0378">Hydrolase</keyword>
<evidence type="ECO:0000256" key="3">
    <source>
        <dbReference type="ARBA" id="ARBA00023180"/>
    </source>
</evidence>
<dbReference type="SUPFAM" id="SSF51445">
    <property type="entry name" value="(Trans)glycosidases"/>
    <property type="match status" value="1"/>
</dbReference>
<dbReference type="AlphaFoldDB" id="A0A5K3F268"/>
<dbReference type="PANTHER" id="PTHR43730">
    <property type="entry name" value="BETA-MANNOSIDASE"/>
    <property type="match status" value="1"/>
</dbReference>
<feature type="signal peptide" evidence="6">
    <location>
        <begin position="1"/>
        <end position="16"/>
    </location>
</feature>
<dbReference type="Gene3D" id="2.60.120.260">
    <property type="entry name" value="Galactose-binding domain-like"/>
    <property type="match status" value="1"/>
</dbReference>
<keyword evidence="6" id="KW-0732">Signal</keyword>
<dbReference type="Gene3D" id="3.20.20.80">
    <property type="entry name" value="Glycosidases"/>
    <property type="match status" value="1"/>
</dbReference>
<dbReference type="InterPro" id="IPR008979">
    <property type="entry name" value="Galactose-bd-like_sf"/>
</dbReference>
<protein>
    <recommendedName>
        <fullName evidence="5">Mannanase</fullName>
    </recommendedName>
</protein>
<dbReference type="PANTHER" id="PTHR43730:SF1">
    <property type="entry name" value="BETA-MANNOSIDASE"/>
    <property type="match status" value="1"/>
</dbReference>
<evidence type="ECO:0000256" key="6">
    <source>
        <dbReference type="SAM" id="SignalP"/>
    </source>
</evidence>
<accession>A0A5K3F268</accession>
<reference evidence="9" key="1">
    <citation type="submission" date="2019-11" db="UniProtKB">
        <authorList>
            <consortium name="WormBaseParasite"/>
        </authorList>
    </citation>
    <scope>IDENTIFICATION</scope>
</reference>
<dbReference type="WBParaSite" id="MCU_004957-RA">
    <property type="protein sequence ID" value="MCU_004957-RA"/>
    <property type="gene ID" value="MCU_004957"/>
</dbReference>
<dbReference type="InterPro" id="IPR054593">
    <property type="entry name" value="Beta-mannosidase-like_N2"/>
</dbReference>
<dbReference type="InterPro" id="IPR017853">
    <property type="entry name" value="GH"/>
</dbReference>
<dbReference type="GO" id="GO:0006516">
    <property type="term" value="P:glycoprotein catabolic process"/>
    <property type="evidence" value="ECO:0007669"/>
    <property type="project" value="TreeGrafter"/>
</dbReference>
<evidence type="ECO:0000313" key="9">
    <source>
        <dbReference type="WBParaSite" id="MCU_004957-RA"/>
    </source>
</evidence>
<organism evidence="9">
    <name type="scientific">Mesocestoides corti</name>
    <name type="common">Flatworm</name>
    <dbReference type="NCBI Taxonomy" id="53468"/>
    <lineage>
        <taxon>Eukaryota</taxon>
        <taxon>Metazoa</taxon>
        <taxon>Spiralia</taxon>
        <taxon>Lophotrochozoa</taxon>
        <taxon>Platyhelminthes</taxon>
        <taxon>Cestoda</taxon>
        <taxon>Eucestoda</taxon>
        <taxon>Cyclophyllidea</taxon>
        <taxon>Mesocestoididae</taxon>
        <taxon>Mesocestoides</taxon>
    </lineage>
</organism>
<evidence type="ECO:0000256" key="4">
    <source>
        <dbReference type="ARBA" id="ARBA00023295"/>
    </source>
</evidence>
<dbReference type="InterPro" id="IPR041625">
    <property type="entry name" value="Beta-mannosidase_Ig"/>
</dbReference>
<proteinExistence type="inferred from homology"/>
<feature type="domain" description="Beta-mannosidase-like galactose-binding" evidence="8">
    <location>
        <begin position="40"/>
        <end position="200"/>
    </location>
</feature>
<evidence type="ECO:0000256" key="2">
    <source>
        <dbReference type="ARBA" id="ARBA00022801"/>
    </source>
</evidence>
<dbReference type="GO" id="GO:0004567">
    <property type="term" value="F:beta-mannosidase activity"/>
    <property type="evidence" value="ECO:0007669"/>
    <property type="project" value="TreeGrafter"/>
</dbReference>
<feature type="domain" description="Beta-mannosidase Ig-fold" evidence="7">
    <location>
        <begin position="871"/>
        <end position="941"/>
    </location>
</feature>
<comment type="similarity">
    <text evidence="1">Belongs to the glycosyl hydrolase 2 family.</text>
</comment>
<dbReference type="SUPFAM" id="SSF49785">
    <property type="entry name" value="Galactose-binding domain-like"/>
    <property type="match status" value="1"/>
</dbReference>
<dbReference type="Pfam" id="PF17753">
    <property type="entry name" value="Ig_mannosidase"/>
    <property type="match status" value="1"/>
</dbReference>
<dbReference type="InterPro" id="IPR036156">
    <property type="entry name" value="Beta-gal/glucu_dom_sf"/>
</dbReference>
<evidence type="ECO:0000259" key="8">
    <source>
        <dbReference type="Pfam" id="PF22666"/>
    </source>
</evidence>
<dbReference type="Pfam" id="PF22666">
    <property type="entry name" value="Glyco_hydro_2_N2"/>
    <property type="match status" value="1"/>
</dbReference>
<dbReference type="InterPro" id="IPR050887">
    <property type="entry name" value="Beta-mannosidase_GH2"/>
</dbReference>
<keyword evidence="4" id="KW-0326">Glycosidase</keyword>
<dbReference type="SUPFAM" id="SSF49303">
    <property type="entry name" value="beta-Galactosidase/glucuronidase domain"/>
    <property type="match status" value="1"/>
</dbReference>
<sequence>MAVLLVLIQWILLGYGSTVPLSGEWSVTDGDITVEFNLTSGGTDVYSVLKNSGLIDDPLRGYGDTELRYISHKNWTFSHRFQVHYPAVTETVVLELREVDTFCCVHLNGKFLTCTDNSFIHVNIPITSALRYGWNSLQLAFRSTPLMAKVAYKKLSPDPPLPECWPDIFKGECRINAVRTTQASFGWDWGPAFPIQGFWKLPQLRFSNVRIGDGLRFFPVMSGSSWKAFVSVEILDDGGDRRNSNIYCVYLKLGGGLMSTWAKRCFFAENGERNVWMELPLVSNTTVRPWWPNGVHSGPHLYSLKVKLRSHDEGPMIDHKSYWVGFRQMELVQDDVMIDSEAYGKTFFFRINGVSLFIKGSNWIPSSLFPGHRQSGFHGVSSPPTQAELLRSAARAGIQMLRVWGGGRYESQRFYNHAGRLGIMVWQDMMFACSMYEKPPKGEQDSAEQEIRWQVRRLHHHPAVVVWATNNEVEVAAAQRWYGPKVNKAEYRRRFLDSIAPIMVENERPPTTNTGYVPRKVLLSSPSNADASTDTDGIDFNPQDPLSGDVHFYSYYADLWDECSYPVSRFTSEYGIMSLPSPLAWLRSFDNNSQHDDWMVRGRLMMHRLHKIDGIDIVERLVREKFGEPRTSFTSQESYTLWAYLTQLYQAIAYKTYINLLERHQCTISGSALSSDCGGQQKGQGRSMGHLYWQLNDVWAALTWSTIDAVGQWKIAHYLAIRGTASSRHPIGRIIVSRVKGQILVTWVPPVNPIVEKRIRLRVVCAPIQSFRLAPVVIFETEDSSPWSPDRCPFEVVKFNVTWLLLKCPFGVLSTSIDNGQVQINDTALLRTPKEMAPLWPKTAGYVEVKSVKRVKSAPSTVPRPPFQYRQVFEVTLRAESPNLFIWLVIDPYENIDGWFSDNAFNMLFHNEFKLFYFVKSRTLIPEKNLRKSIAIYTLASI</sequence>
<keyword evidence="3" id="KW-0325">Glycoprotein</keyword>
<evidence type="ECO:0000256" key="5">
    <source>
        <dbReference type="ARBA" id="ARBA00033445"/>
    </source>
</evidence>
<feature type="chain" id="PRO_5024326421" description="Mannanase" evidence="6">
    <location>
        <begin position="17"/>
        <end position="942"/>
    </location>
</feature>
<evidence type="ECO:0000256" key="1">
    <source>
        <dbReference type="ARBA" id="ARBA00007401"/>
    </source>
</evidence>